<gene>
    <name evidence="1" type="ORF">CHT98_29295</name>
</gene>
<comment type="caution">
    <text evidence="1">The sequence shown here is derived from an EMBL/GenBank/DDBJ whole genome shotgun (WGS) entry which is preliminary data.</text>
</comment>
<reference evidence="1 2" key="1">
    <citation type="submission" date="2017-07" db="EMBL/GenBank/DDBJ databases">
        <title>Whole genome sequence of Azospirillum brasilense 2A1, a potential biofertilizer strain.</title>
        <authorList>
            <person name="Fontana C.A."/>
            <person name="Toffoli L.M."/>
            <person name="Salazar S.M."/>
            <person name="Puglisi E."/>
            <person name="Pedraza R."/>
            <person name="Bassi D."/>
            <person name="Cocconcelli P.S."/>
        </authorList>
    </citation>
    <scope>NUCLEOTIDE SEQUENCE [LARGE SCALE GENOMIC DNA]</scope>
    <source>
        <strain evidence="1 2">2A1</strain>
        <plasmid evidence="1">unnamed</plasmid>
    </source>
</reference>
<feature type="non-terminal residue" evidence="1">
    <location>
        <position position="1"/>
    </location>
</feature>
<geneLocation type="plasmid" evidence="1">
    <name>unnamed</name>
</geneLocation>
<proteinExistence type="predicted"/>
<dbReference type="EMBL" id="NOWT01000045">
    <property type="protein sequence ID" value="OYD80767.1"/>
    <property type="molecule type" value="Genomic_DNA"/>
</dbReference>
<dbReference type="AlphaFoldDB" id="A0A235H5K1"/>
<sequence length="132" mass="13337">PSTSHMSDTTLKAAAPDKGRLAALTLGALGVVYPHPPPAPISPPSGHAALPFCRARAAALAFQNTQQVKRVGMARLAAQDAMIEGPGRIQPARLMVADRGGQGIPKCHHAACLHAPPGRSPCGAAVGGAISC</sequence>
<organism evidence="1 2">
    <name type="scientific">Azospirillum brasilense</name>
    <dbReference type="NCBI Taxonomy" id="192"/>
    <lineage>
        <taxon>Bacteria</taxon>
        <taxon>Pseudomonadati</taxon>
        <taxon>Pseudomonadota</taxon>
        <taxon>Alphaproteobacteria</taxon>
        <taxon>Rhodospirillales</taxon>
        <taxon>Azospirillaceae</taxon>
        <taxon>Azospirillum</taxon>
    </lineage>
</organism>
<evidence type="ECO:0000313" key="1">
    <source>
        <dbReference type="EMBL" id="OYD80767.1"/>
    </source>
</evidence>
<name>A0A235H5K1_AZOBR</name>
<dbReference type="Proteomes" id="UP000215367">
    <property type="component" value="Unassembled WGS sequence"/>
</dbReference>
<evidence type="ECO:0000313" key="2">
    <source>
        <dbReference type="Proteomes" id="UP000215367"/>
    </source>
</evidence>
<protein>
    <submittedName>
        <fullName evidence="1">Uncharacterized protein</fullName>
    </submittedName>
</protein>
<accession>A0A235H5K1</accession>
<keyword evidence="1" id="KW-0614">Plasmid</keyword>